<dbReference type="InterPro" id="IPR000891">
    <property type="entry name" value="PYR_CT"/>
</dbReference>
<feature type="domain" description="Pyruvate carboxyltransferase" evidence="7">
    <location>
        <begin position="16"/>
        <end position="265"/>
    </location>
</feature>
<proteinExistence type="inferred from homology"/>
<evidence type="ECO:0000256" key="5">
    <source>
        <dbReference type="ARBA" id="ARBA00022679"/>
    </source>
</evidence>
<evidence type="ECO:0000256" key="2">
    <source>
        <dbReference type="ARBA" id="ARBA00006154"/>
    </source>
</evidence>
<protein>
    <recommendedName>
        <fullName evidence="4">Homocitrate synthase</fullName>
        <ecNumber evidence="3">2.3.3.14</ecNumber>
    </recommendedName>
</protein>
<dbReference type="GO" id="GO:0004410">
    <property type="term" value="F:homocitrate synthase activity"/>
    <property type="evidence" value="ECO:0007669"/>
    <property type="project" value="UniProtKB-EC"/>
</dbReference>
<comment type="function">
    <text evidence="1">This protein is a Fe-Mo-cofactor biosynthetic component.</text>
</comment>
<evidence type="ECO:0000256" key="3">
    <source>
        <dbReference type="ARBA" id="ARBA00012974"/>
    </source>
</evidence>
<gene>
    <name evidence="8" type="ORF">clem_03885</name>
</gene>
<accession>A0A222P0L6</accession>
<keyword evidence="8" id="KW-0456">Lyase</keyword>
<dbReference type="KEGG" id="lcd:clem_03885"/>
<evidence type="ECO:0000313" key="9">
    <source>
        <dbReference type="Proteomes" id="UP000201728"/>
    </source>
</evidence>
<evidence type="ECO:0000256" key="4">
    <source>
        <dbReference type="ARBA" id="ARBA00020735"/>
    </source>
</evidence>
<sequence length="296" mass="33080">MSKRNILKPANYMKTIEILDVSLRDGGHRTNFHFSDQELQHILTALDKSGIEYIEIGYRNGLAGLASPVGRAGLCERDYLYFCQSLIKHAKIAVMIHPQNILESDLLELKKCGVTLIRVCVLKDKLIDALSFFKKVKNLSLKLSINFTNMSHYQPAELDGLIKQIIQFEPDMIYFADSNGSITPEKISMIYQKYTQQYAIPFGFHAHDNLGLAQANALAAIHSGATFIDASLAGMGKGIGNLKTEFFAAYLQATKTKTYNLAELLTASNYVRHALGIGHEPIEWDEFNRGISDPAY</sequence>
<comment type="catalytic activity">
    <reaction evidence="6">
        <text>acetyl-CoA + 2-oxoglutarate + H2O = (2R)-homocitrate + CoA + H(+)</text>
        <dbReference type="Rhea" id="RHEA:12929"/>
        <dbReference type="ChEBI" id="CHEBI:15377"/>
        <dbReference type="ChEBI" id="CHEBI:15378"/>
        <dbReference type="ChEBI" id="CHEBI:16810"/>
        <dbReference type="ChEBI" id="CHEBI:57287"/>
        <dbReference type="ChEBI" id="CHEBI:57288"/>
        <dbReference type="ChEBI" id="CHEBI:58884"/>
        <dbReference type="EC" id="2.3.3.14"/>
    </reaction>
</comment>
<comment type="similarity">
    <text evidence="2">Belongs to the alpha-IPM synthase/homocitrate synthase family.</text>
</comment>
<dbReference type="GO" id="GO:0016829">
    <property type="term" value="F:lyase activity"/>
    <property type="evidence" value="ECO:0007669"/>
    <property type="project" value="UniProtKB-KW"/>
</dbReference>
<dbReference type="AlphaFoldDB" id="A0A222P0L6"/>
<dbReference type="PANTHER" id="PTHR42880:SF1">
    <property type="entry name" value="ISOPROPYLMALATE_HOMOCITRATE_CITRAMALATE SYNTHASE FAMILY PROTEIN"/>
    <property type="match status" value="1"/>
</dbReference>
<dbReference type="Gene3D" id="3.20.20.70">
    <property type="entry name" value="Aldolase class I"/>
    <property type="match status" value="1"/>
</dbReference>
<evidence type="ECO:0000313" key="8">
    <source>
        <dbReference type="EMBL" id="ASQ45335.1"/>
    </source>
</evidence>
<dbReference type="Proteomes" id="UP000201728">
    <property type="component" value="Chromosome"/>
</dbReference>
<keyword evidence="9" id="KW-1185">Reference proteome</keyword>
<dbReference type="SUPFAM" id="SSF51569">
    <property type="entry name" value="Aldolase"/>
    <property type="match status" value="1"/>
</dbReference>
<evidence type="ECO:0000256" key="1">
    <source>
        <dbReference type="ARBA" id="ARBA00003050"/>
    </source>
</evidence>
<dbReference type="PROSITE" id="PS50991">
    <property type="entry name" value="PYR_CT"/>
    <property type="match status" value="1"/>
</dbReference>
<reference evidence="9" key="1">
    <citation type="submission" date="2016-07" db="EMBL/GenBank/DDBJ databases">
        <authorList>
            <person name="Florea S."/>
            <person name="Webb J.S."/>
            <person name="Jaromczyk J."/>
            <person name="Schardl C.L."/>
        </authorList>
    </citation>
    <scope>NUCLEOTIDE SEQUENCE [LARGE SCALE GENOMIC DNA]</scope>
    <source>
        <strain evidence="9">CDC-D5610</strain>
    </source>
</reference>
<dbReference type="Pfam" id="PF00682">
    <property type="entry name" value="HMGL-like"/>
    <property type="match status" value="1"/>
</dbReference>
<dbReference type="EMBL" id="CP016397">
    <property type="protein sequence ID" value="ASQ45335.1"/>
    <property type="molecule type" value="Genomic_DNA"/>
</dbReference>
<dbReference type="InterPro" id="IPR013785">
    <property type="entry name" value="Aldolase_TIM"/>
</dbReference>
<dbReference type="PANTHER" id="PTHR42880">
    <property type="entry name" value="HOMOCITRATE SYNTHASE"/>
    <property type="match status" value="1"/>
</dbReference>
<organism evidence="8 9">
    <name type="scientific">Legionella clemsonensis</name>
    <dbReference type="NCBI Taxonomy" id="1867846"/>
    <lineage>
        <taxon>Bacteria</taxon>
        <taxon>Pseudomonadati</taxon>
        <taxon>Pseudomonadota</taxon>
        <taxon>Gammaproteobacteria</taxon>
        <taxon>Legionellales</taxon>
        <taxon>Legionellaceae</taxon>
        <taxon>Legionella</taxon>
    </lineage>
</organism>
<evidence type="ECO:0000259" key="7">
    <source>
        <dbReference type="PROSITE" id="PS50991"/>
    </source>
</evidence>
<dbReference type="EC" id="2.3.3.14" evidence="3"/>
<keyword evidence="5" id="KW-0808">Transferase</keyword>
<name>A0A222P0L6_9GAMM</name>
<evidence type="ECO:0000256" key="6">
    <source>
        <dbReference type="ARBA" id="ARBA00048019"/>
    </source>
</evidence>